<dbReference type="Pfam" id="PF00096">
    <property type="entry name" value="zf-C2H2"/>
    <property type="match status" value="4"/>
</dbReference>
<dbReference type="PANTHER" id="PTHR24379:SF127">
    <property type="entry name" value="BLOODY FINGERS-RELATED"/>
    <property type="match status" value="1"/>
</dbReference>
<feature type="compositionally biased region" description="Polar residues" evidence="6">
    <location>
        <begin position="174"/>
        <end position="196"/>
    </location>
</feature>
<dbReference type="SUPFAM" id="SSF57667">
    <property type="entry name" value="beta-beta-alpha zinc fingers"/>
    <property type="match status" value="7"/>
</dbReference>
<evidence type="ECO:0000256" key="6">
    <source>
        <dbReference type="SAM" id="MobiDB-lite"/>
    </source>
</evidence>
<feature type="domain" description="C2H2-type" evidence="7">
    <location>
        <begin position="816"/>
        <end position="844"/>
    </location>
</feature>
<accession>A0A3B4A488</accession>
<dbReference type="FunFam" id="3.30.160.60:FF:000100">
    <property type="entry name" value="Zinc finger 45-like"/>
    <property type="match status" value="1"/>
</dbReference>
<dbReference type="Ensembl" id="ENSPMGT00000012669.1">
    <property type="protein sequence ID" value="ENSPMGP00000011877.1"/>
    <property type="gene ID" value="ENSPMGG00000009829.1"/>
</dbReference>
<evidence type="ECO:0000256" key="1">
    <source>
        <dbReference type="ARBA" id="ARBA00022723"/>
    </source>
</evidence>
<reference evidence="8" key="2">
    <citation type="submission" date="2025-09" db="UniProtKB">
        <authorList>
            <consortium name="Ensembl"/>
        </authorList>
    </citation>
    <scope>IDENTIFICATION</scope>
</reference>
<organism evidence="8 9">
    <name type="scientific">Periophthalmus magnuspinnatus</name>
    <dbReference type="NCBI Taxonomy" id="409849"/>
    <lineage>
        <taxon>Eukaryota</taxon>
        <taxon>Metazoa</taxon>
        <taxon>Chordata</taxon>
        <taxon>Craniata</taxon>
        <taxon>Vertebrata</taxon>
        <taxon>Euteleostomi</taxon>
        <taxon>Actinopterygii</taxon>
        <taxon>Neopterygii</taxon>
        <taxon>Teleostei</taxon>
        <taxon>Neoteleostei</taxon>
        <taxon>Acanthomorphata</taxon>
        <taxon>Gobiaria</taxon>
        <taxon>Gobiiformes</taxon>
        <taxon>Gobioidei</taxon>
        <taxon>Gobiidae</taxon>
        <taxon>Oxudercinae</taxon>
        <taxon>Periophthalmus</taxon>
    </lineage>
</organism>
<feature type="domain" description="C2H2-type" evidence="7">
    <location>
        <begin position="599"/>
        <end position="620"/>
    </location>
</feature>
<feature type="domain" description="C2H2-type" evidence="7">
    <location>
        <begin position="933"/>
        <end position="960"/>
    </location>
</feature>
<evidence type="ECO:0000256" key="5">
    <source>
        <dbReference type="PROSITE-ProRule" id="PRU00042"/>
    </source>
</evidence>
<dbReference type="GO" id="GO:0000981">
    <property type="term" value="F:DNA-binding transcription factor activity, RNA polymerase II-specific"/>
    <property type="evidence" value="ECO:0007669"/>
    <property type="project" value="TreeGrafter"/>
</dbReference>
<dbReference type="Gene3D" id="3.30.160.60">
    <property type="entry name" value="Classic Zinc Finger"/>
    <property type="match status" value="8"/>
</dbReference>
<feature type="region of interest" description="Disordered" evidence="6">
    <location>
        <begin position="174"/>
        <end position="211"/>
    </location>
</feature>
<keyword evidence="4" id="KW-0862">Zinc</keyword>
<dbReference type="GO" id="GO:0008270">
    <property type="term" value="F:zinc ion binding"/>
    <property type="evidence" value="ECO:0007669"/>
    <property type="project" value="UniProtKB-KW"/>
</dbReference>
<dbReference type="GO" id="GO:0000977">
    <property type="term" value="F:RNA polymerase II transcription regulatory region sequence-specific DNA binding"/>
    <property type="evidence" value="ECO:0007669"/>
    <property type="project" value="TreeGrafter"/>
</dbReference>
<keyword evidence="3 5" id="KW-0863">Zinc-finger</keyword>
<feature type="region of interest" description="Disordered" evidence="6">
    <location>
        <begin position="219"/>
        <end position="238"/>
    </location>
</feature>
<evidence type="ECO:0000259" key="7">
    <source>
        <dbReference type="PROSITE" id="PS50157"/>
    </source>
</evidence>
<dbReference type="STRING" id="409849.ENSPMGP00000011877"/>
<protein>
    <recommendedName>
        <fullName evidence="7">C2H2-type domain-containing protein</fullName>
    </recommendedName>
</protein>
<feature type="domain" description="C2H2-type" evidence="7">
    <location>
        <begin position="458"/>
        <end position="485"/>
    </location>
</feature>
<sequence length="1098" mass="123266">MLGLQGNASSSKEYRCVACSATFTGLASLLVHQATHAGSLPKPPSNPSGSNLYPSTPMYICDCGEEFKDFSVMIEHKQTHESEVLSPQLLVNHGQTSNKDYRCVACSATFTGLASLLVHQATHAGSLPKPPSNPSATQMYICDCGEEFKDFSIMFEHKQTHVAKVSSSELMVNNGQTSNKDISKTQCSPTGAQTNEALEEDSAPGPSEDELCSFKNTVDQEEPADTSTKDHSPVSAEAELEKELAAQDMPEETEGNEMDEPEPKHKSLMKILASTYGKHLVPPQSEDDDKVMASLKEKPELVVIAPQTTTKGPSAMQLKRLLGKPCMKTKAPSISRLLESSTKKIVSLTKIFSPVVLLETRHKFMDPSSNNVYGKYQCARCRRVFQDVDSLTEHHFLHKKERIKCCRCCKQLIIGRVPLPDNHICPQSRPKTTTPSYFKSIATSGQKTIQIDSVKNVYFCPICKQNFTRRYNLKKHKCRGSAPSPPPQTKFLSSATEACLNVYDEGNISLSIGVGTRSIKIEDTSDPEYEKELSNLSWSSASSIKDQHKNASAFAASFLQEQDSQWTLPLDNEQKTLTSSEKKRRTRVSFFFKNGVRRYPCNKCHQTFGLTGNLSRHRKVCGINPKGFGSGHNSNSAPVNSNNVKMYSCYVCGRNFNRKDNMMVHRKKCEMRRTMIPNFASEINPSLPLSNAPQDLPQEDDGGNWSIMSLPSVLPRRVTCECGIGFTSPKLLLEHLQKHAQESYTCPTCGVTVNSWADYEIHLQLHMHPQHHRHLNPLLLQLKTNVPLQQPATIGLFEKAPQTQKEFKLPNKKQMFACPRCGSTFARRCSLRRHLTWSQGCKKEQKNFQCAECSTVFLTVEKLRSHKCSYSDDILFHCPICRQEFKHRPSMHRHILSHSHEKFQCSECDQTFPNPTALGAHQFGAGHGVLKPYECPDCGMVFKHYSVMEEHRLKHAESSCLYQCKVCGKSFKYSSLLHQHQYLHTGRKPFCCSECGRTFAFAQNLKAHCRQHSLGIIPTTTEKTSRSPKEPLKWNKAHNCPHCHNIYSDELSLKVHISSVHKSDSLNNMPVLPSKTIFATKCPVDFLTDKKLCLCLFK</sequence>
<proteinExistence type="predicted"/>
<feature type="domain" description="C2H2-type" evidence="7">
    <location>
        <begin position="990"/>
        <end position="1013"/>
    </location>
</feature>
<feature type="domain" description="C2H2-type" evidence="7">
    <location>
        <begin position="101"/>
        <end position="128"/>
    </location>
</feature>
<feature type="domain" description="C2H2-type" evidence="7">
    <location>
        <begin position="962"/>
        <end position="989"/>
    </location>
</feature>
<dbReference type="Pfam" id="PF12874">
    <property type="entry name" value="zf-met"/>
    <property type="match status" value="1"/>
</dbReference>
<feature type="compositionally biased region" description="Acidic residues" evidence="6">
    <location>
        <begin position="249"/>
        <end position="260"/>
    </location>
</feature>
<feature type="domain" description="C2H2-type" evidence="7">
    <location>
        <begin position="376"/>
        <end position="403"/>
    </location>
</feature>
<evidence type="ECO:0000313" key="8">
    <source>
        <dbReference type="Ensembl" id="ENSPMGP00000011877.1"/>
    </source>
</evidence>
<keyword evidence="9" id="KW-1185">Reference proteome</keyword>
<name>A0A3B4A488_9GOBI</name>
<dbReference type="AlphaFoldDB" id="A0A3B4A488"/>
<dbReference type="FunFam" id="3.30.160.60:FF:000340">
    <property type="entry name" value="zinc finger protein 473 isoform X1"/>
    <property type="match status" value="1"/>
</dbReference>
<evidence type="ECO:0000256" key="3">
    <source>
        <dbReference type="ARBA" id="ARBA00022771"/>
    </source>
</evidence>
<dbReference type="SMART" id="SM00355">
    <property type="entry name" value="ZnF_C2H2"/>
    <property type="match status" value="18"/>
</dbReference>
<dbReference type="InterPro" id="IPR036236">
    <property type="entry name" value="Znf_C2H2_sf"/>
</dbReference>
<evidence type="ECO:0000313" key="9">
    <source>
        <dbReference type="Proteomes" id="UP000261520"/>
    </source>
</evidence>
<feature type="compositionally biased region" description="Acidic residues" evidence="6">
    <location>
        <begin position="197"/>
        <end position="211"/>
    </location>
</feature>
<evidence type="ECO:0000256" key="2">
    <source>
        <dbReference type="ARBA" id="ARBA00022737"/>
    </source>
</evidence>
<feature type="region of interest" description="Disordered" evidence="6">
    <location>
        <begin position="244"/>
        <end position="264"/>
    </location>
</feature>
<reference evidence="8" key="1">
    <citation type="submission" date="2025-08" db="UniProtKB">
        <authorList>
            <consortium name="Ensembl"/>
        </authorList>
    </citation>
    <scope>IDENTIFICATION</scope>
</reference>
<dbReference type="GO" id="GO:0005634">
    <property type="term" value="C:nucleus"/>
    <property type="evidence" value="ECO:0007669"/>
    <property type="project" value="TreeGrafter"/>
</dbReference>
<feature type="domain" description="C2H2-type" evidence="7">
    <location>
        <begin position="647"/>
        <end position="674"/>
    </location>
</feature>
<feature type="domain" description="C2H2-type" evidence="7">
    <location>
        <begin position="876"/>
        <end position="903"/>
    </location>
</feature>
<keyword evidence="2" id="KW-0677">Repeat</keyword>
<dbReference type="PROSITE" id="PS50157">
    <property type="entry name" value="ZINC_FINGER_C2H2_2"/>
    <property type="match status" value="12"/>
</dbReference>
<feature type="domain" description="C2H2-type" evidence="7">
    <location>
        <begin position="14"/>
        <end position="41"/>
    </location>
</feature>
<dbReference type="InterPro" id="IPR013087">
    <property type="entry name" value="Znf_C2H2_type"/>
</dbReference>
<keyword evidence="1" id="KW-0479">Metal-binding</keyword>
<dbReference type="Proteomes" id="UP000261520">
    <property type="component" value="Unplaced"/>
</dbReference>
<dbReference type="PROSITE" id="PS00028">
    <property type="entry name" value="ZINC_FINGER_C2H2_1"/>
    <property type="match status" value="9"/>
</dbReference>
<feature type="domain" description="C2H2-type" evidence="7">
    <location>
        <begin position="903"/>
        <end position="932"/>
    </location>
</feature>
<evidence type="ECO:0000256" key="4">
    <source>
        <dbReference type="ARBA" id="ARBA00022833"/>
    </source>
</evidence>
<dbReference type="PANTHER" id="PTHR24379">
    <property type="entry name" value="KRAB AND ZINC FINGER DOMAIN-CONTAINING"/>
    <property type="match status" value="1"/>
</dbReference>